<dbReference type="OrthoDB" id="430637at2759"/>
<evidence type="ECO:0000256" key="1">
    <source>
        <dbReference type="SAM" id="MobiDB-lite"/>
    </source>
</evidence>
<proteinExistence type="predicted"/>
<dbReference type="Proteomes" id="UP000238274">
    <property type="component" value="Unassembled WGS sequence"/>
</dbReference>
<dbReference type="AlphaFoldDB" id="A0A2S4WB33"/>
<organism evidence="2 3">
    <name type="scientific">Puccinia striiformis</name>
    <dbReference type="NCBI Taxonomy" id="27350"/>
    <lineage>
        <taxon>Eukaryota</taxon>
        <taxon>Fungi</taxon>
        <taxon>Dikarya</taxon>
        <taxon>Basidiomycota</taxon>
        <taxon>Pucciniomycotina</taxon>
        <taxon>Pucciniomycetes</taxon>
        <taxon>Pucciniales</taxon>
        <taxon>Pucciniaceae</taxon>
        <taxon>Puccinia</taxon>
    </lineage>
</organism>
<accession>A0A2S4WB33</accession>
<feature type="region of interest" description="Disordered" evidence="1">
    <location>
        <begin position="1"/>
        <end position="40"/>
    </location>
</feature>
<reference evidence="3" key="3">
    <citation type="journal article" date="2018" name="Mol. Plant Microbe Interact.">
        <title>Genome sequence resources for the wheat stripe rust pathogen (Puccinia striiformis f. sp. tritici) and the barley stripe rust pathogen (Puccinia striiformis f. sp. hordei).</title>
        <authorList>
            <person name="Xia C."/>
            <person name="Wang M."/>
            <person name="Yin C."/>
            <person name="Cornejo O.E."/>
            <person name="Hulbert S.H."/>
            <person name="Chen X."/>
        </authorList>
    </citation>
    <scope>NUCLEOTIDE SEQUENCE [LARGE SCALE GENOMIC DNA]</scope>
    <source>
        <strain evidence="3">93TX-2</strain>
    </source>
</reference>
<evidence type="ECO:0000313" key="2">
    <source>
        <dbReference type="EMBL" id="POW18972.1"/>
    </source>
</evidence>
<gene>
    <name evidence="2" type="ORF">PSHT_05276</name>
</gene>
<keyword evidence="3" id="KW-1185">Reference proteome</keyword>
<sequence>MKQAYSQANTTGLNPDSPYQEESDLSNLTKERQSQRQRVLRSQKALKFGLHRFDSSHCITLGTEESGSSILRDLRVERGGWTSRES</sequence>
<comment type="caution">
    <text evidence="2">The sequence shown here is derived from an EMBL/GenBank/DDBJ whole genome shotgun (WGS) entry which is preliminary data.</text>
</comment>
<dbReference type="EMBL" id="PKSM01000057">
    <property type="protein sequence ID" value="POW18972.1"/>
    <property type="molecule type" value="Genomic_DNA"/>
</dbReference>
<dbReference type="VEuPathDB" id="FungiDB:PSTT_06869"/>
<reference evidence="2 3" key="1">
    <citation type="submission" date="2017-12" db="EMBL/GenBank/DDBJ databases">
        <title>Gene loss provides genomic basis for host adaptation in cereal stripe rust fungi.</title>
        <authorList>
            <person name="Xia C."/>
        </authorList>
    </citation>
    <scope>NUCLEOTIDE SEQUENCE [LARGE SCALE GENOMIC DNA]</scope>
    <source>
        <strain evidence="2 3">93TX-2</strain>
    </source>
</reference>
<evidence type="ECO:0000313" key="3">
    <source>
        <dbReference type="Proteomes" id="UP000238274"/>
    </source>
</evidence>
<protein>
    <submittedName>
        <fullName evidence="2">Uncharacterized protein</fullName>
    </submittedName>
</protein>
<name>A0A2S4WB33_9BASI</name>
<reference evidence="3" key="2">
    <citation type="journal article" date="2018" name="BMC Genomics">
        <title>Genomic insights into host adaptation between the wheat stripe rust pathogen (Puccinia striiformis f. sp. tritici) and the barley stripe rust pathogen (Puccinia striiformis f. sp. hordei).</title>
        <authorList>
            <person name="Xia C."/>
            <person name="Wang M."/>
            <person name="Yin C."/>
            <person name="Cornejo O.E."/>
            <person name="Hulbert S.H."/>
            <person name="Chen X."/>
        </authorList>
    </citation>
    <scope>NUCLEOTIDE SEQUENCE [LARGE SCALE GENOMIC DNA]</scope>
    <source>
        <strain evidence="3">93TX-2</strain>
    </source>
</reference>
<dbReference type="VEuPathDB" id="FungiDB:PSHT_05276"/>
<feature type="compositionally biased region" description="Polar residues" evidence="1">
    <location>
        <begin position="1"/>
        <end position="14"/>
    </location>
</feature>